<gene>
    <name evidence="2" type="ORF">H9714_04300</name>
</gene>
<feature type="compositionally biased region" description="Basic and acidic residues" evidence="1">
    <location>
        <begin position="59"/>
        <end position="80"/>
    </location>
</feature>
<protein>
    <submittedName>
        <fullName evidence="2">Uncharacterized protein</fullName>
    </submittedName>
</protein>
<evidence type="ECO:0000256" key="1">
    <source>
        <dbReference type="SAM" id="MobiDB-lite"/>
    </source>
</evidence>
<feature type="compositionally biased region" description="Basic and acidic residues" evidence="1">
    <location>
        <begin position="102"/>
        <end position="112"/>
    </location>
</feature>
<proteinExistence type="predicted"/>
<evidence type="ECO:0000313" key="3">
    <source>
        <dbReference type="Proteomes" id="UP000824208"/>
    </source>
</evidence>
<organism evidence="2 3">
    <name type="scientific">Candidatus Flavonifractor intestinipullorum</name>
    <dbReference type="NCBI Taxonomy" id="2838587"/>
    <lineage>
        <taxon>Bacteria</taxon>
        <taxon>Bacillati</taxon>
        <taxon>Bacillota</taxon>
        <taxon>Clostridia</taxon>
        <taxon>Eubacteriales</taxon>
        <taxon>Oscillospiraceae</taxon>
        <taxon>Flavonifractor</taxon>
    </lineage>
</organism>
<dbReference type="Proteomes" id="UP000824208">
    <property type="component" value="Unassembled WGS sequence"/>
</dbReference>
<evidence type="ECO:0000313" key="2">
    <source>
        <dbReference type="EMBL" id="HJB56756.1"/>
    </source>
</evidence>
<feature type="region of interest" description="Disordered" evidence="1">
    <location>
        <begin position="1"/>
        <end position="123"/>
    </location>
</feature>
<accession>A0A9D2MB47</accession>
<dbReference type="AlphaFoldDB" id="A0A9D2MB47"/>
<dbReference type="EMBL" id="DWYC01000046">
    <property type="protein sequence ID" value="HJB56756.1"/>
    <property type="molecule type" value="Genomic_DNA"/>
</dbReference>
<reference evidence="2" key="1">
    <citation type="journal article" date="2021" name="PeerJ">
        <title>Extensive microbial diversity within the chicken gut microbiome revealed by metagenomics and culture.</title>
        <authorList>
            <person name="Gilroy R."/>
            <person name="Ravi A."/>
            <person name="Getino M."/>
            <person name="Pursley I."/>
            <person name="Horton D.L."/>
            <person name="Alikhan N.F."/>
            <person name="Baker D."/>
            <person name="Gharbi K."/>
            <person name="Hall N."/>
            <person name="Watson M."/>
            <person name="Adriaenssens E.M."/>
            <person name="Foster-Nyarko E."/>
            <person name="Jarju S."/>
            <person name="Secka A."/>
            <person name="Antonio M."/>
            <person name="Oren A."/>
            <person name="Chaudhuri R.R."/>
            <person name="La Ragione R."/>
            <person name="Hildebrand F."/>
            <person name="Pallen M.J."/>
        </authorList>
    </citation>
    <scope>NUCLEOTIDE SEQUENCE</scope>
    <source>
        <strain evidence="2">CHK189-11263</strain>
    </source>
</reference>
<feature type="compositionally biased region" description="Acidic residues" evidence="1">
    <location>
        <begin position="1"/>
        <end position="16"/>
    </location>
</feature>
<sequence>MRDVLEELLEEQEEPREEPALNWDETALPRRRSGPEEERPDTGPASAGPAGGETQGPGEDLREGETRPFHWPEPEEKLAREQIWPDGGAADIRQQESSGRYRRAEGGRERGETPSPARNTGRERLYQTLRRQAEALAYGGAPGRSAPIALERPGPAGGSALLDWDRAVERDARRYDGPFPLY</sequence>
<reference evidence="2" key="2">
    <citation type="submission" date="2021-04" db="EMBL/GenBank/DDBJ databases">
        <authorList>
            <person name="Gilroy R."/>
        </authorList>
    </citation>
    <scope>NUCLEOTIDE SEQUENCE</scope>
    <source>
        <strain evidence="2">CHK189-11263</strain>
    </source>
</reference>
<comment type="caution">
    <text evidence="2">The sequence shown here is derived from an EMBL/GenBank/DDBJ whole genome shotgun (WGS) entry which is preliminary data.</text>
</comment>
<name>A0A9D2MB47_9FIRM</name>